<evidence type="ECO:0000313" key="2">
    <source>
        <dbReference type="EMBL" id="KAK1419418.1"/>
    </source>
</evidence>
<sequence length="177" mass="21267">MRRRRKRKTKKKRKKRKRRRKKRKRKKKKEKKRKMKRKGKRMKTKRKRKRNRRRLLDWIKDTSSKFTESFMRNLLLGSSNDNNFDLQWNSWVPLKANILAWRAENDITANRLALSYCCIPMDSKDACSVSQVPKNSGITRKLQSSLILFSVSLFVILHAKMSNGYLDIPSQTQQLKD</sequence>
<dbReference type="Proteomes" id="UP001229421">
    <property type="component" value="Unassembled WGS sequence"/>
</dbReference>
<evidence type="ECO:0000313" key="3">
    <source>
        <dbReference type="Proteomes" id="UP001229421"/>
    </source>
</evidence>
<accession>A0AAD8NSK2</accession>
<comment type="caution">
    <text evidence="2">The sequence shown here is derived from an EMBL/GenBank/DDBJ whole genome shotgun (WGS) entry which is preliminary data.</text>
</comment>
<dbReference type="AlphaFoldDB" id="A0AAD8NSK2"/>
<keyword evidence="3" id="KW-1185">Reference proteome</keyword>
<organism evidence="2 3">
    <name type="scientific">Tagetes erecta</name>
    <name type="common">African marigold</name>
    <dbReference type="NCBI Taxonomy" id="13708"/>
    <lineage>
        <taxon>Eukaryota</taxon>
        <taxon>Viridiplantae</taxon>
        <taxon>Streptophyta</taxon>
        <taxon>Embryophyta</taxon>
        <taxon>Tracheophyta</taxon>
        <taxon>Spermatophyta</taxon>
        <taxon>Magnoliopsida</taxon>
        <taxon>eudicotyledons</taxon>
        <taxon>Gunneridae</taxon>
        <taxon>Pentapetalae</taxon>
        <taxon>asterids</taxon>
        <taxon>campanulids</taxon>
        <taxon>Asterales</taxon>
        <taxon>Asteraceae</taxon>
        <taxon>Asteroideae</taxon>
        <taxon>Heliantheae alliance</taxon>
        <taxon>Tageteae</taxon>
        <taxon>Tagetes</taxon>
    </lineage>
</organism>
<proteinExistence type="predicted"/>
<feature type="region of interest" description="Disordered" evidence="1">
    <location>
        <begin position="1"/>
        <end position="53"/>
    </location>
</feature>
<evidence type="ECO:0000256" key="1">
    <source>
        <dbReference type="SAM" id="MobiDB-lite"/>
    </source>
</evidence>
<gene>
    <name evidence="2" type="ORF">QVD17_28585</name>
</gene>
<reference evidence="2" key="1">
    <citation type="journal article" date="2023" name="bioRxiv">
        <title>Improved chromosome-level genome assembly for marigold (Tagetes erecta).</title>
        <authorList>
            <person name="Jiang F."/>
            <person name="Yuan L."/>
            <person name="Wang S."/>
            <person name="Wang H."/>
            <person name="Xu D."/>
            <person name="Wang A."/>
            <person name="Fan W."/>
        </authorList>
    </citation>
    <scope>NUCLEOTIDE SEQUENCE</scope>
    <source>
        <strain evidence="2">WSJ</strain>
        <tissue evidence="2">Leaf</tissue>
    </source>
</reference>
<dbReference type="EMBL" id="JAUHHV010000007">
    <property type="protein sequence ID" value="KAK1419418.1"/>
    <property type="molecule type" value="Genomic_DNA"/>
</dbReference>
<protein>
    <submittedName>
        <fullName evidence="2">Uncharacterized protein</fullName>
    </submittedName>
</protein>
<name>A0AAD8NSK2_TARER</name>